<dbReference type="PANTHER" id="PTHR21064">
    <property type="entry name" value="AMINOGLYCOSIDE PHOSPHOTRANSFERASE DOMAIN-CONTAINING PROTEIN-RELATED"/>
    <property type="match status" value="1"/>
</dbReference>
<evidence type="ECO:0000256" key="8">
    <source>
        <dbReference type="ARBA" id="ARBA00038873"/>
    </source>
</evidence>
<reference evidence="12 13" key="1">
    <citation type="journal article" date="2023" name="Sci. Data">
        <title>Genome assembly of the Korean intertidal mud-creeper Batillaria attramentaria.</title>
        <authorList>
            <person name="Patra A.K."/>
            <person name="Ho P.T."/>
            <person name="Jun S."/>
            <person name="Lee S.J."/>
            <person name="Kim Y."/>
            <person name="Won Y.J."/>
        </authorList>
    </citation>
    <scope>NUCLEOTIDE SEQUENCE [LARGE SCALE GENOMIC DNA]</scope>
    <source>
        <strain evidence="12">Wonlab-2016</strain>
    </source>
</reference>
<organism evidence="12 13">
    <name type="scientific">Batillaria attramentaria</name>
    <dbReference type="NCBI Taxonomy" id="370345"/>
    <lineage>
        <taxon>Eukaryota</taxon>
        <taxon>Metazoa</taxon>
        <taxon>Spiralia</taxon>
        <taxon>Lophotrochozoa</taxon>
        <taxon>Mollusca</taxon>
        <taxon>Gastropoda</taxon>
        <taxon>Caenogastropoda</taxon>
        <taxon>Sorbeoconcha</taxon>
        <taxon>Cerithioidea</taxon>
        <taxon>Batillariidae</taxon>
        <taxon>Batillaria</taxon>
    </lineage>
</organism>
<accession>A0ABD0J4K6</accession>
<keyword evidence="3" id="KW-0963">Cytoplasm</keyword>
<evidence type="ECO:0000256" key="10">
    <source>
        <dbReference type="SAM" id="MobiDB-lite"/>
    </source>
</evidence>
<comment type="function">
    <text evidence="7">Catalyzes the GTP-dependent phosphorylation of 5-hydroxy-L-lysine.</text>
</comment>
<evidence type="ECO:0000313" key="12">
    <source>
        <dbReference type="EMBL" id="KAK7457959.1"/>
    </source>
</evidence>
<evidence type="ECO:0000256" key="6">
    <source>
        <dbReference type="ARBA" id="ARBA00036820"/>
    </source>
</evidence>
<evidence type="ECO:0000256" key="7">
    <source>
        <dbReference type="ARBA" id="ARBA00037368"/>
    </source>
</evidence>
<dbReference type="GO" id="GO:0047992">
    <property type="term" value="F:hydroxylysine kinase activity"/>
    <property type="evidence" value="ECO:0007669"/>
    <property type="project" value="UniProtKB-EC"/>
</dbReference>
<dbReference type="PANTHER" id="PTHR21064:SF1">
    <property type="entry name" value="HYDROXYLYSINE KINASE"/>
    <property type="match status" value="1"/>
</dbReference>
<proteinExistence type="inferred from homology"/>
<gene>
    <name evidence="12" type="ORF">BaRGS_00039166</name>
</gene>
<evidence type="ECO:0000256" key="4">
    <source>
        <dbReference type="ARBA" id="ARBA00022679"/>
    </source>
</evidence>
<evidence type="ECO:0000256" key="2">
    <source>
        <dbReference type="ARBA" id="ARBA00006219"/>
    </source>
</evidence>
<name>A0ABD0J4K6_9CAEN</name>
<protein>
    <recommendedName>
        <fullName evidence="9">Hydroxylysine kinase</fullName>
        <ecNumber evidence="8">2.7.1.81</ecNumber>
    </recommendedName>
</protein>
<comment type="caution">
    <text evidence="12">The sequence shown here is derived from an EMBL/GenBank/DDBJ whole genome shotgun (WGS) entry which is preliminary data.</text>
</comment>
<evidence type="ECO:0000259" key="11">
    <source>
        <dbReference type="Pfam" id="PF01636"/>
    </source>
</evidence>
<dbReference type="FunFam" id="3.90.1200.10:FF:000007">
    <property type="entry name" value="hydroxylysine kinase isoform X1"/>
    <property type="match status" value="1"/>
</dbReference>
<feature type="region of interest" description="Disordered" evidence="10">
    <location>
        <begin position="1"/>
        <end position="33"/>
    </location>
</feature>
<dbReference type="InterPro" id="IPR050249">
    <property type="entry name" value="Pseudomonas-type_ThrB"/>
</dbReference>
<evidence type="ECO:0000256" key="9">
    <source>
        <dbReference type="ARBA" id="ARBA00040505"/>
    </source>
</evidence>
<comment type="catalytic activity">
    <reaction evidence="6">
        <text>(5R)-5-hydroxy-L-lysine + GTP = (5R)-5-phosphooxy-L-lysine + GDP + H(+)</text>
        <dbReference type="Rhea" id="RHEA:19049"/>
        <dbReference type="ChEBI" id="CHEBI:15378"/>
        <dbReference type="ChEBI" id="CHEBI:37565"/>
        <dbReference type="ChEBI" id="CHEBI:57882"/>
        <dbReference type="ChEBI" id="CHEBI:58189"/>
        <dbReference type="ChEBI" id="CHEBI:58357"/>
        <dbReference type="EC" id="2.7.1.81"/>
    </reaction>
</comment>
<keyword evidence="5" id="KW-0418">Kinase</keyword>
<dbReference type="Pfam" id="PF01636">
    <property type="entry name" value="APH"/>
    <property type="match status" value="1"/>
</dbReference>
<comment type="similarity">
    <text evidence="2">Belongs to the aminoglycoside phosphotransferase family.</text>
</comment>
<evidence type="ECO:0000256" key="1">
    <source>
        <dbReference type="ARBA" id="ARBA00004496"/>
    </source>
</evidence>
<dbReference type="AlphaFoldDB" id="A0ABD0J4K6"/>
<evidence type="ECO:0000313" key="13">
    <source>
        <dbReference type="Proteomes" id="UP001519460"/>
    </source>
</evidence>
<sequence>MNGETKLSKTDLNANTDVKGDKPLPQSGLPQQGEVVSPHVVDGIIEEIANEVFGLSVTACRQLNGYRDKNFHLLVSPDTCNPHLKSVPRQGYVMKVINTIDTNQPDILYVQTELMKHLQNRDIPVQEAVPAKDGRLINFYRFPAPDDKGHELENFRGENHSFDESFTSNFGETRVHAVCLRTFITGEVLYDITLTPDLCYKLGEFLGDITNALKDFYHPFYDTFDVIWSMNNVPQLSSLVHVITDPEDRRIINDVIREYSNTLLPRRHELRAGFIHGDPSEQNIIVRREGGDCNSTSGILKIDNPSFEVVGILDYEHAAYTHPLYDLAIMVAYVSLKAVTFDPLEVGGHIVAGYRSRVNLPEVERSLLRVAVAARLAQSLVIGAYSHTLDPSNEYILATSAPGWKVVRALWSTPSEVLYRRWGEIENSYETREGAVQSETVVE</sequence>
<dbReference type="SUPFAM" id="SSF56112">
    <property type="entry name" value="Protein kinase-like (PK-like)"/>
    <property type="match status" value="1"/>
</dbReference>
<feature type="domain" description="Aminoglycoside phosphotransferase" evidence="11">
    <location>
        <begin position="172"/>
        <end position="291"/>
    </location>
</feature>
<dbReference type="InterPro" id="IPR011009">
    <property type="entry name" value="Kinase-like_dom_sf"/>
</dbReference>
<keyword evidence="13" id="KW-1185">Reference proteome</keyword>
<keyword evidence="4" id="KW-0808">Transferase</keyword>
<evidence type="ECO:0000256" key="3">
    <source>
        <dbReference type="ARBA" id="ARBA00022490"/>
    </source>
</evidence>
<dbReference type="Proteomes" id="UP001519460">
    <property type="component" value="Unassembled WGS sequence"/>
</dbReference>
<dbReference type="Gene3D" id="3.90.1200.10">
    <property type="match status" value="1"/>
</dbReference>
<comment type="subcellular location">
    <subcellularLocation>
        <location evidence="1">Cytoplasm</location>
    </subcellularLocation>
</comment>
<evidence type="ECO:0000256" key="5">
    <source>
        <dbReference type="ARBA" id="ARBA00022777"/>
    </source>
</evidence>
<dbReference type="InterPro" id="IPR002575">
    <property type="entry name" value="Aminoglycoside_PTrfase"/>
</dbReference>
<dbReference type="GO" id="GO:0005737">
    <property type="term" value="C:cytoplasm"/>
    <property type="evidence" value="ECO:0007669"/>
    <property type="project" value="UniProtKB-SubCell"/>
</dbReference>
<dbReference type="EMBL" id="JACVVK020000668">
    <property type="protein sequence ID" value="KAK7457959.1"/>
    <property type="molecule type" value="Genomic_DNA"/>
</dbReference>
<dbReference type="EC" id="2.7.1.81" evidence="8"/>